<feature type="compositionally biased region" description="Basic and acidic residues" evidence="1">
    <location>
        <begin position="112"/>
        <end position="125"/>
    </location>
</feature>
<reference evidence="3 4" key="1">
    <citation type="submission" date="2020-11" db="EMBL/GenBank/DDBJ databases">
        <authorList>
            <person name="Kim M.K."/>
        </authorList>
    </citation>
    <scope>NUCLEOTIDE SEQUENCE [LARGE SCALE GENOMIC DNA]</scope>
    <source>
        <strain evidence="3 4">BT290</strain>
    </source>
</reference>
<dbReference type="RefSeq" id="WP_196264518.1">
    <property type="nucleotide sequence ID" value="NZ_JADQDN010000006.1"/>
</dbReference>
<keyword evidence="4" id="KW-1185">Reference proteome</keyword>
<feature type="signal peptide" evidence="2">
    <location>
        <begin position="1"/>
        <end position="17"/>
    </location>
</feature>
<evidence type="ECO:0008006" key="5">
    <source>
        <dbReference type="Google" id="ProtNLM"/>
    </source>
</evidence>
<dbReference type="EMBL" id="JADQDN010000006">
    <property type="protein sequence ID" value="MBF9197163.1"/>
    <property type="molecule type" value="Genomic_DNA"/>
</dbReference>
<accession>A0ABS0HUK8</accession>
<name>A0ABS0HUK8_9HYPH</name>
<evidence type="ECO:0000313" key="3">
    <source>
        <dbReference type="EMBL" id="MBF9197163.1"/>
    </source>
</evidence>
<feature type="region of interest" description="Disordered" evidence="1">
    <location>
        <begin position="21"/>
        <end position="150"/>
    </location>
</feature>
<protein>
    <recommendedName>
        <fullName evidence="5">Translation initiation factor IF-2</fullName>
    </recommendedName>
</protein>
<gene>
    <name evidence="3" type="ORF">I2H36_14045</name>
</gene>
<dbReference type="Proteomes" id="UP000611708">
    <property type="component" value="Unassembled WGS sequence"/>
</dbReference>
<feature type="chain" id="PRO_5046698287" description="Translation initiation factor IF-2" evidence="2">
    <location>
        <begin position="18"/>
        <end position="192"/>
    </location>
</feature>
<evidence type="ECO:0000256" key="1">
    <source>
        <dbReference type="SAM" id="MobiDB-lite"/>
    </source>
</evidence>
<sequence>MTASLIGVLSAAAPVFAQTARPWVDPPSDSGAAAPSPAPAAQATQPATPTPQASSASAPSEPTKEKAVATTQSPPEASPGKDEAANQTKQKTAVERKVRRSAQQANSATRSQSRDERATRRREPSQEVSQARAPRNGIERRARVTRYGSAQEGVNAGLEVMRLRTIQLPDGRRIEILTRPNQDIAGGLPDGY</sequence>
<proteinExistence type="predicted"/>
<evidence type="ECO:0000313" key="4">
    <source>
        <dbReference type="Proteomes" id="UP000611708"/>
    </source>
</evidence>
<feature type="compositionally biased region" description="Low complexity" evidence="1">
    <location>
        <begin position="26"/>
        <end position="60"/>
    </location>
</feature>
<keyword evidence="2" id="KW-0732">Signal</keyword>
<feature type="compositionally biased region" description="Polar residues" evidence="1">
    <location>
        <begin position="101"/>
        <end position="111"/>
    </location>
</feature>
<evidence type="ECO:0000256" key="2">
    <source>
        <dbReference type="SAM" id="SignalP"/>
    </source>
</evidence>
<comment type="caution">
    <text evidence="3">The sequence shown here is derived from an EMBL/GenBank/DDBJ whole genome shotgun (WGS) entry which is preliminary data.</text>
</comment>
<organism evidence="3 4">
    <name type="scientific">Microvirga terrestris</name>
    <dbReference type="NCBI Taxonomy" id="2791024"/>
    <lineage>
        <taxon>Bacteria</taxon>
        <taxon>Pseudomonadati</taxon>
        <taxon>Pseudomonadota</taxon>
        <taxon>Alphaproteobacteria</taxon>
        <taxon>Hyphomicrobiales</taxon>
        <taxon>Methylobacteriaceae</taxon>
        <taxon>Microvirga</taxon>
    </lineage>
</organism>